<dbReference type="GO" id="GO:0051604">
    <property type="term" value="P:protein maturation"/>
    <property type="evidence" value="ECO:0007669"/>
    <property type="project" value="UniProtKB-UniRule"/>
</dbReference>
<comment type="caution">
    <text evidence="3">The sequence shown here is derived from an EMBL/GenBank/DDBJ whole genome shotgun (WGS) entry which is preliminary data.</text>
</comment>
<dbReference type="Gene3D" id="3.30.70.1380">
    <property type="entry name" value="Transcriptional regulatory protein pf0864 domain like"/>
    <property type="match status" value="1"/>
</dbReference>
<proteinExistence type="inferred from homology"/>
<name>A0A2A9DP45_9CORY</name>
<dbReference type="PANTHER" id="PTHR36566:SF1">
    <property type="entry name" value="PYRIDINIUM-3,5-BISTHIOCARBOXYLIC ACID MONONUCLEOTIDE NICKEL INSERTION PROTEIN"/>
    <property type="match status" value="1"/>
</dbReference>
<dbReference type="EMBL" id="PDJF01000001">
    <property type="protein sequence ID" value="PFG27689.1"/>
    <property type="molecule type" value="Genomic_DNA"/>
</dbReference>
<reference evidence="3 4" key="1">
    <citation type="submission" date="2017-10" db="EMBL/GenBank/DDBJ databases">
        <title>Sequencing the genomes of 1000 actinobacteria strains.</title>
        <authorList>
            <person name="Klenk H.-P."/>
        </authorList>
    </citation>
    <scope>NUCLEOTIDE SEQUENCE [LARGE SCALE GENOMIC DNA]</scope>
    <source>
        <strain evidence="3 4">DSM 20688</strain>
    </source>
</reference>
<comment type="function">
    <text evidence="2">Involved in the biosynthesis of a nickel-pincer cofactor ((SCS)Ni(II) pincer complex). Binds Ni(2+), and functions in nickel delivery to pyridinium-3,5-bisthiocarboxylic acid mononucleotide (P2TMN), to form the mature cofactor. Is thus probably required for the activation of nickel-pincer cofactor-dependent enzymes.</text>
</comment>
<evidence type="ECO:0000256" key="1">
    <source>
        <dbReference type="ARBA" id="ARBA00022596"/>
    </source>
</evidence>
<evidence type="ECO:0000313" key="4">
    <source>
        <dbReference type="Proteomes" id="UP000221653"/>
    </source>
</evidence>
<accession>A0A2A9DP45</accession>
<dbReference type="AlphaFoldDB" id="A0A2A9DP45"/>
<dbReference type="GO" id="GO:0016829">
    <property type="term" value="F:lyase activity"/>
    <property type="evidence" value="ECO:0007669"/>
    <property type="project" value="UniProtKB-UniRule"/>
</dbReference>
<dbReference type="GO" id="GO:0016151">
    <property type="term" value="F:nickel cation binding"/>
    <property type="evidence" value="ECO:0007669"/>
    <property type="project" value="UniProtKB-UniRule"/>
</dbReference>
<keyword evidence="2" id="KW-0456">Lyase</keyword>
<dbReference type="PANTHER" id="PTHR36566">
    <property type="entry name" value="NICKEL INSERTION PROTEIN-RELATED"/>
    <property type="match status" value="1"/>
</dbReference>
<dbReference type="Gene3D" id="3.10.20.300">
    <property type="entry name" value="mk0293 like domain"/>
    <property type="match status" value="1"/>
</dbReference>
<dbReference type="HAMAP" id="MF_01074">
    <property type="entry name" value="LarC"/>
    <property type="match status" value="1"/>
</dbReference>
<keyword evidence="1 2" id="KW-0533">Nickel</keyword>
<keyword evidence="4" id="KW-1185">Reference proteome</keyword>
<evidence type="ECO:0000313" key="3">
    <source>
        <dbReference type="EMBL" id="PFG27689.1"/>
    </source>
</evidence>
<comment type="catalytic activity">
    <reaction evidence="2">
        <text>Ni(II)-pyridinium-3,5-bisthiocarboxylate mononucleotide = pyridinium-3,5-bisthiocarboxylate mononucleotide + Ni(2+)</text>
        <dbReference type="Rhea" id="RHEA:54784"/>
        <dbReference type="ChEBI" id="CHEBI:49786"/>
        <dbReference type="ChEBI" id="CHEBI:137372"/>
        <dbReference type="ChEBI" id="CHEBI:137373"/>
        <dbReference type="EC" id="4.99.1.12"/>
    </reaction>
</comment>
<dbReference type="EC" id="4.99.1.12" evidence="2"/>
<dbReference type="NCBIfam" id="TIGR00299">
    <property type="entry name" value="nickel pincer cofactor biosynthesis protein LarC"/>
    <property type="match status" value="1"/>
</dbReference>
<dbReference type="InterPro" id="IPR002822">
    <property type="entry name" value="Ni_insertion"/>
</dbReference>
<dbReference type="Proteomes" id="UP000221653">
    <property type="component" value="Unassembled WGS sequence"/>
</dbReference>
<gene>
    <name evidence="2" type="primary">larC</name>
    <name evidence="3" type="ORF">ATK06_0765</name>
</gene>
<comment type="similarity">
    <text evidence="2">Belongs to the LarC family.</text>
</comment>
<dbReference type="Pfam" id="PF01969">
    <property type="entry name" value="Ni_insertion"/>
    <property type="match status" value="1"/>
</dbReference>
<dbReference type="STRING" id="1724.GCA_001044175_00624"/>
<protein>
    <recommendedName>
        <fullName evidence="2">Pyridinium-3,5-bisthiocarboxylic acid mononucleotide nickel insertion protein</fullName>
        <shortName evidence="2">P2TMN nickel insertion protein</shortName>
        <ecNumber evidence="2">4.99.1.12</ecNumber>
    </recommendedName>
    <alternativeName>
        <fullName evidence="2">Nickel-pincer cofactor biosynthesis protein LarC</fullName>
    </alternativeName>
</protein>
<sequence>MIAQSSMWIDATAGVAGDMLLGALLDLGAGASAVQKAWDAVLPGALKLQVTRVQRAGQASTHAEPVLQEEDSPHRHLSDICALLDAADLDPWTRTQARAVFELLADAEAHVHGTGRDTVHFHEVGALDSIADVVGVCEALRLLGAPDVHVSPIALGAGRVQAAHGSIPVPVPAVMRLMDGWAAASNPGPSPGELATPTGVALLRHFAVGAPCESPVGVIGAVGVGAGTRDPHGWPNVVRAVQLTDAGEDALVQLEANVDDMDPRLWPGVLGALLGAGARDAWLTPIQMKKGRPAHTVHALVEAGHADAVRDVFFTHTTTFGVRAHAVTRSVAERHWEEVQVRGQTVRIKIATWNGREVTRQPEYEDIRAAANALGVPEREVVDAIGR</sequence>
<evidence type="ECO:0000256" key="2">
    <source>
        <dbReference type="HAMAP-Rule" id="MF_01074"/>
    </source>
</evidence>
<organism evidence="3 4">
    <name type="scientific">Corynebacterium renale</name>
    <dbReference type="NCBI Taxonomy" id="1724"/>
    <lineage>
        <taxon>Bacteria</taxon>
        <taxon>Bacillati</taxon>
        <taxon>Actinomycetota</taxon>
        <taxon>Actinomycetes</taxon>
        <taxon>Mycobacteriales</taxon>
        <taxon>Corynebacteriaceae</taxon>
        <taxon>Corynebacterium</taxon>
    </lineage>
</organism>